<keyword evidence="1" id="KW-0472">Membrane</keyword>
<dbReference type="STRING" id="71451.RV07_GL001177"/>
<reference evidence="2 4" key="1">
    <citation type="submission" date="2013-02" db="EMBL/GenBank/DDBJ databases">
        <title>The Genome Sequence of Enterococcus malodoratus ATCC_43197.</title>
        <authorList>
            <consortium name="The Broad Institute Genome Sequencing Platform"/>
            <consortium name="The Broad Institute Genome Sequencing Center for Infectious Disease"/>
            <person name="Earl A.M."/>
            <person name="Gilmore M.S."/>
            <person name="Lebreton F."/>
            <person name="Walker B."/>
            <person name="Young S.K."/>
            <person name="Zeng Q."/>
            <person name="Gargeya S."/>
            <person name="Fitzgerald M."/>
            <person name="Haas B."/>
            <person name="Abouelleil A."/>
            <person name="Alvarado L."/>
            <person name="Arachchi H.M."/>
            <person name="Berlin A.M."/>
            <person name="Chapman S.B."/>
            <person name="Dewar J."/>
            <person name="Goldberg J."/>
            <person name="Griggs A."/>
            <person name="Gujja S."/>
            <person name="Hansen M."/>
            <person name="Howarth C."/>
            <person name="Imamovic A."/>
            <person name="Larimer J."/>
            <person name="McCowan C."/>
            <person name="Murphy C."/>
            <person name="Neiman D."/>
            <person name="Pearson M."/>
            <person name="Priest M."/>
            <person name="Roberts A."/>
            <person name="Saif S."/>
            <person name="Shea T."/>
            <person name="Sisk P."/>
            <person name="Sykes S."/>
            <person name="Wortman J."/>
            <person name="Nusbaum C."/>
            <person name="Birren B."/>
        </authorList>
    </citation>
    <scope>NUCLEOTIDE SEQUENCE [LARGE SCALE GENOMIC DNA]</scope>
    <source>
        <strain evidence="2 4">ATCC 43197</strain>
    </source>
</reference>
<name>R2NXC9_9ENTE</name>
<keyword evidence="1" id="KW-0812">Transmembrane</keyword>
<dbReference type="PATRIC" id="fig|1158601.3.peg.2311"/>
<reference evidence="3 5" key="2">
    <citation type="submission" date="2013-03" db="EMBL/GenBank/DDBJ databases">
        <title>The Genome Sequence of Enterococcus malodoratus ATCC_43197 (PacBio/Illumina hybrid assembly).</title>
        <authorList>
            <consortium name="The Broad Institute Genomics Platform"/>
            <consortium name="The Broad Institute Genome Sequencing Center for Infectious Disease"/>
            <person name="Earl A."/>
            <person name="Russ C."/>
            <person name="Gilmore M."/>
            <person name="Surin D."/>
            <person name="Walker B."/>
            <person name="Young S."/>
            <person name="Zeng Q."/>
            <person name="Gargeya S."/>
            <person name="Fitzgerald M."/>
            <person name="Haas B."/>
            <person name="Abouelleil A."/>
            <person name="Allen A.W."/>
            <person name="Alvarado L."/>
            <person name="Arachchi H.M."/>
            <person name="Berlin A.M."/>
            <person name="Chapman S.B."/>
            <person name="Gainer-Dewar J."/>
            <person name="Goldberg J."/>
            <person name="Griggs A."/>
            <person name="Gujja S."/>
            <person name="Hansen M."/>
            <person name="Howarth C."/>
            <person name="Imamovic A."/>
            <person name="Ireland A."/>
            <person name="Larimer J."/>
            <person name="McCowan C."/>
            <person name="Murphy C."/>
            <person name="Pearson M."/>
            <person name="Poon T.W."/>
            <person name="Priest M."/>
            <person name="Roberts A."/>
            <person name="Saif S."/>
            <person name="Shea T."/>
            <person name="Sisk P."/>
            <person name="Sykes S."/>
            <person name="Wortman J."/>
            <person name="Nusbaum C."/>
            <person name="Birren B."/>
        </authorList>
    </citation>
    <scope>NUCLEOTIDE SEQUENCE [LARGE SCALE GENOMIC DNA]</scope>
    <source>
        <strain evidence="3 5">ATCC 43197</strain>
    </source>
</reference>
<evidence type="ECO:0000313" key="3">
    <source>
        <dbReference type="EMBL" id="EOT63622.1"/>
    </source>
</evidence>
<comment type="caution">
    <text evidence="2">The sequence shown here is derived from an EMBL/GenBank/DDBJ whole genome shotgun (WGS) entry which is preliminary data.</text>
</comment>
<dbReference type="OrthoDB" id="2186796at2"/>
<proteinExistence type="predicted"/>
<feature type="transmembrane region" description="Helical" evidence="1">
    <location>
        <begin position="6"/>
        <end position="21"/>
    </location>
</feature>
<sequence>MAEAVIITIFLLLLIVLQVREQKKIKLAAKSSWVKKILSVALSITLITIFWSDNLADQIKLIAFAVLIFMFGFMKEGFSEDHLIKLGVLAGDFHEFKKIQIEALSNQVQFVSFYKSKNSRLSLTFDTSKEELIAYFEEMNLQDRLVIGEEIDEGR</sequence>
<gene>
    <name evidence="3" type="ORF">I585_04452</name>
    <name evidence="2" type="ORF">UAI_02352</name>
</gene>
<organism evidence="2 4">
    <name type="scientific">Enterococcus malodoratus ATCC 43197</name>
    <dbReference type="NCBI Taxonomy" id="1158601"/>
    <lineage>
        <taxon>Bacteria</taxon>
        <taxon>Bacillati</taxon>
        <taxon>Bacillota</taxon>
        <taxon>Bacilli</taxon>
        <taxon>Lactobacillales</taxon>
        <taxon>Enterococcaceae</taxon>
        <taxon>Enterococcus</taxon>
    </lineage>
</organism>
<dbReference type="eggNOG" id="ENOG5034C2G">
    <property type="taxonomic scope" value="Bacteria"/>
</dbReference>
<dbReference type="RefSeq" id="WP_010741168.1">
    <property type="nucleotide sequence ID" value="NZ_KB946250.1"/>
</dbReference>
<feature type="transmembrane region" description="Helical" evidence="1">
    <location>
        <begin position="58"/>
        <end position="74"/>
    </location>
</feature>
<dbReference type="EMBL" id="AJAK01000017">
    <property type="protein sequence ID" value="EOH76677.1"/>
    <property type="molecule type" value="Genomic_DNA"/>
</dbReference>
<dbReference type="EMBL" id="ASWA01000005">
    <property type="protein sequence ID" value="EOT63622.1"/>
    <property type="molecule type" value="Genomic_DNA"/>
</dbReference>
<evidence type="ECO:0000313" key="5">
    <source>
        <dbReference type="Proteomes" id="UP000014148"/>
    </source>
</evidence>
<dbReference type="Proteomes" id="UP000014148">
    <property type="component" value="Unassembled WGS sequence"/>
</dbReference>
<keyword evidence="5" id="KW-1185">Reference proteome</keyword>
<feature type="transmembrane region" description="Helical" evidence="1">
    <location>
        <begin position="33"/>
        <end position="52"/>
    </location>
</feature>
<evidence type="ECO:0000256" key="1">
    <source>
        <dbReference type="SAM" id="Phobius"/>
    </source>
</evidence>
<keyword evidence="1" id="KW-1133">Transmembrane helix</keyword>
<dbReference type="Proteomes" id="UP000013783">
    <property type="component" value="Unassembled WGS sequence"/>
</dbReference>
<protein>
    <submittedName>
        <fullName evidence="2">Uncharacterized protein</fullName>
    </submittedName>
</protein>
<evidence type="ECO:0000313" key="2">
    <source>
        <dbReference type="EMBL" id="EOH76677.1"/>
    </source>
</evidence>
<accession>R2NXC9</accession>
<dbReference type="AlphaFoldDB" id="R2NXC9"/>
<evidence type="ECO:0000313" key="4">
    <source>
        <dbReference type="Proteomes" id="UP000013783"/>
    </source>
</evidence>